<evidence type="ECO:0000256" key="11">
    <source>
        <dbReference type="ARBA" id="ARBA00023136"/>
    </source>
</evidence>
<dbReference type="PANTHER" id="PTHR11995:SF33">
    <property type="entry name" value="NADH-QUINONE OXIDOREDUCTASE SUBUNIT B 2"/>
    <property type="match status" value="1"/>
</dbReference>
<evidence type="ECO:0000256" key="15">
    <source>
        <dbReference type="RuleBase" id="RU004464"/>
    </source>
</evidence>
<proteinExistence type="inferred from homology"/>
<comment type="subunit">
    <text evidence="13 14">NDH-1 is composed of 14 different subunits. Subunits NuoB, C, D, E, F, and G constitute the peripheral sector of the complex.</text>
</comment>
<gene>
    <name evidence="14" type="primary">nuoB</name>
    <name evidence="19" type="ORF">DVZ84_35470</name>
</gene>
<evidence type="ECO:0000256" key="13">
    <source>
        <dbReference type="ARBA" id="ARBA00062767"/>
    </source>
</evidence>
<protein>
    <recommendedName>
        <fullName evidence="14">NADH-quinone oxidoreductase subunit B</fullName>
        <ecNumber evidence="14">7.1.1.-</ecNumber>
    </recommendedName>
    <alternativeName>
        <fullName evidence="14">NADH dehydrogenase I subunit B</fullName>
    </alternativeName>
    <alternativeName>
        <fullName evidence="14">NDH-1 subunit B</fullName>
    </alternativeName>
</protein>
<dbReference type="GO" id="GO:0050136">
    <property type="term" value="F:NADH dehydrogenase (quinone) (non-electrogenic) activity"/>
    <property type="evidence" value="ECO:0007669"/>
    <property type="project" value="UniProtKB-UniRule"/>
</dbReference>
<dbReference type="AlphaFoldDB" id="A0A369UVB3"/>
<evidence type="ECO:0000256" key="9">
    <source>
        <dbReference type="ARBA" id="ARBA00023014"/>
    </source>
</evidence>
<evidence type="ECO:0000256" key="12">
    <source>
        <dbReference type="ARBA" id="ARBA00059953"/>
    </source>
</evidence>
<comment type="similarity">
    <text evidence="1 14 15">Belongs to the complex I 20 kDa subunit family.</text>
</comment>
<dbReference type="NCBIfam" id="NF005012">
    <property type="entry name" value="PRK06411.1"/>
    <property type="match status" value="1"/>
</dbReference>
<accession>A0A369UVB3</accession>
<evidence type="ECO:0000256" key="8">
    <source>
        <dbReference type="ARBA" id="ARBA00023004"/>
    </source>
</evidence>
<reference evidence="19 20" key="1">
    <citation type="submission" date="2018-07" db="EMBL/GenBank/DDBJ databases">
        <title>Genome guided investigation of antibiotics producing actinomycetales strain isolated from a Macau mangrove ecosystem.</title>
        <authorList>
            <person name="Hu D."/>
        </authorList>
    </citation>
    <scope>NUCLEOTIDE SEQUENCE [LARGE SCALE GENOMIC DNA]</scope>
    <source>
        <strain evidence="19 20">2297</strain>
    </source>
</reference>
<dbReference type="GO" id="GO:0005886">
    <property type="term" value="C:plasma membrane"/>
    <property type="evidence" value="ECO:0007669"/>
    <property type="project" value="UniProtKB-SubCell"/>
</dbReference>
<dbReference type="NCBIfam" id="TIGR01957">
    <property type="entry name" value="nuoB_fam"/>
    <property type="match status" value="1"/>
</dbReference>
<dbReference type="HAMAP" id="MF_01356">
    <property type="entry name" value="NDH1_NuoB"/>
    <property type="match status" value="1"/>
</dbReference>
<keyword evidence="6 14" id="KW-0479">Metal-binding</keyword>
<feature type="binding site" evidence="14">
    <location>
        <position position="119"/>
    </location>
    <ligand>
        <name>[4Fe-4S] cluster</name>
        <dbReference type="ChEBI" id="CHEBI:49883"/>
    </ligand>
</feature>
<evidence type="ECO:0000256" key="17">
    <source>
        <dbReference type="SAM" id="Phobius"/>
    </source>
</evidence>
<dbReference type="GO" id="GO:0048038">
    <property type="term" value="F:quinone binding"/>
    <property type="evidence" value="ECO:0007669"/>
    <property type="project" value="UniProtKB-KW"/>
</dbReference>
<keyword evidence="17" id="KW-0812">Transmembrane</keyword>
<dbReference type="InterPro" id="IPR006138">
    <property type="entry name" value="NADH_UQ_OxRdtase_20Kd_su"/>
</dbReference>
<comment type="caution">
    <text evidence="19">The sequence shown here is derived from an EMBL/GenBank/DDBJ whole genome shotgun (WGS) entry which is preliminary data.</text>
</comment>
<evidence type="ECO:0000256" key="10">
    <source>
        <dbReference type="ARBA" id="ARBA00023027"/>
    </source>
</evidence>
<dbReference type="Proteomes" id="UP000253742">
    <property type="component" value="Unassembled WGS sequence"/>
</dbReference>
<feature type="compositionally biased region" description="Gly residues" evidence="16">
    <location>
        <begin position="227"/>
        <end position="279"/>
    </location>
</feature>
<evidence type="ECO:0000256" key="7">
    <source>
        <dbReference type="ARBA" id="ARBA00022967"/>
    </source>
</evidence>
<name>A0A369UVB3_9ACTN</name>
<feature type="binding site" evidence="14">
    <location>
        <position position="54"/>
    </location>
    <ligand>
        <name>[4Fe-4S] cluster</name>
        <dbReference type="ChEBI" id="CHEBI:49883"/>
    </ligand>
</feature>
<evidence type="ECO:0000313" key="19">
    <source>
        <dbReference type="EMBL" id="RDD84451.1"/>
    </source>
</evidence>
<dbReference type="GO" id="GO:0009060">
    <property type="term" value="P:aerobic respiration"/>
    <property type="evidence" value="ECO:0007669"/>
    <property type="project" value="TreeGrafter"/>
</dbReference>
<dbReference type="Gene3D" id="3.40.50.12280">
    <property type="match status" value="1"/>
</dbReference>
<dbReference type="EC" id="7.1.1.-" evidence="14"/>
<keyword evidence="11 14" id="KW-0472">Membrane</keyword>
<evidence type="ECO:0000256" key="16">
    <source>
        <dbReference type="SAM" id="MobiDB-lite"/>
    </source>
</evidence>
<dbReference type="GO" id="GO:0005506">
    <property type="term" value="F:iron ion binding"/>
    <property type="evidence" value="ECO:0007669"/>
    <property type="project" value="UniProtKB-UniRule"/>
</dbReference>
<evidence type="ECO:0000313" key="20">
    <source>
        <dbReference type="Proteomes" id="UP000253742"/>
    </source>
</evidence>
<dbReference type="Pfam" id="PF01058">
    <property type="entry name" value="Oxidored_q6"/>
    <property type="match status" value="1"/>
</dbReference>
<sequence>MNPSGPVPPPEPVPLPEPKRLGTLARLAPEPMKVVLNWGRRYSLWVFNFGLACCAIEFIAASMARHDFIRLGVIPFAPGPRQADLMVVSGTVTDKMAPAVKRLYEQMPEPKYVISFGACSNCGGPYWDSYSVTKGVDQIIPVDVYVPGCPPRPEALLQGILKLQEKIARESLGERYATSPRPSTAALRSGLVRPTGSQAGAGAGPGAGPDAGPDAGSDAGAVAGSDAGSGAGADAGLGAGLGAGSGPGVGSGSGAGSGEGAGSGSGAGSGGGAGAGSGAGSAPDGGSVPDSGTEDGR</sequence>
<evidence type="ECO:0000256" key="1">
    <source>
        <dbReference type="ARBA" id="ARBA00009173"/>
    </source>
</evidence>
<keyword evidence="9 14" id="KW-0411">Iron-sulfur</keyword>
<dbReference type="SUPFAM" id="SSF56770">
    <property type="entry name" value="HydA/Nqo6-like"/>
    <property type="match status" value="1"/>
</dbReference>
<dbReference type="FunFam" id="3.40.50.12280:FF:000002">
    <property type="entry name" value="NADH-quinone oxidoreductase subunit B"/>
    <property type="match status" value="1"/>
</dbReference>
<keyword evidence="17" id="KW-1133">Transmembrane helix</keyword>
<dbReference type="InterPro" id="IPR006137">
    <property type="entry name" value="NADH_UbQ_OxRdtase-like_20kDa"/>
</dbReference>
<keyword evidence="8 14" id="KW-0408">Iron</keyword>
<feature type="domain" description="NADH:ubiquinone oxidoreductase-like 20kDa subunit" evidence="18">
    <location>
        <begin position="53"/>
        <end position="163"/>
    </location>
</feature>
<dbReference type="GO" id="GO:0015990">
    <property type="term" value="P:electron transport coupled proton transport"/>
    <property type="evidence" value="ECO:0007669"/>
    <property type="project" value="TreeGrafter"/>
</dbReference>
<feature type="region of interest" description="Disordered" evidence="16">
    <location>
        <begin position="173"/>
        <end position="297"/>
    </location>
</feature>
<evidence type="ECO:0000256" key="3">
    <source>
        <dbReference type="ARBA" id="ARBA00022475"/>
    </source>
</evidence>
<evidence type="ECO:0000259" key="18">
    <source>
        <dbReference type="Pfam" id="PF01058"/>
    </source>
</evidence>
<evidence type="ECO:0000256" key="5">
    <source>
        <dbReference type="ARBA" id="ARBA00022719"/>
    </source>
</evidence>
<comment type="function">
    <text evidence="12 14">NDH-1 shuttles electrons from NADH, via FMN and iron-sulfur (Fe-S) centers, to quinones in the respiratory chain. The immediate electron acceptor for the enzyme in this species is believed to be a menaquinone. Couples the redox reaction to proton translocation (for every two electrons transferred, four hydrogen ions are translocated across the cytoplasmic membrane), and thus conserves the redox energy in a proton gradient.</text>
</comment>
<dbReference type="GO" id="GO:0008137">
    <property type="term" value="F:NADH dehydrogenase (ubiquinone) activity"/>
    <property type="evidence" value="ECO:0007669"/>
    <property type="project" value="InterPro"/>
</dbReference>
<keyword evidence="2 14" id="KW-0813">Transport</keyword>
<dbReference type="GO" id="GO:0045271">
    <property type="term" value="C:respiratory chain complex I"/>
    <property type="evidence" value="ECO:0007669"/>
    <property type="project" value="TreeGrafter"/>
</dbReference>
<dbReference type="OrthoDB" id="9786737at2"/>
<comment type="catalytic activity">
    <reaction evidence="14">
        <text>a quinone + NADH + 5 H(+)(in) = a quinol + NAD(+) + 4 H(+)(out)</text>
        <dbReference type="Rhea" id="RHEA:57888"/>
        <dbReference type="ChEBI" id="CHEBI:15378"/>
        <dbReference type="ChEBI" id="CHEBI:24646"/>
        <dbReference type="ChEBI" id="CHEBI:57540"/>
        <dbReference type="ChEBI" id="CHEBI:57945"/>
        <dbReference type="ChEBI" id="CHEBI:132124"/>
    </reaction>
</comment>
<dbReference type="GO" id="GO:0051539">
    <property type="term" value="F:4 iron, 4 sulfur cluster binding"/>
    <property type="evidence" value="ECO:0007669"/>
    <property type="project" value="UniProtKB-KW"/>
</dbReference>
<organism evidence="19 20">
    <name type="scientific">Streptomyces parvulus</name>
    <dbReference type="NCBI Taxonomy" id="146923"/>
    <lineage>
        <taxon>Bacteria</taxon>
        <taxon>Bacillati</taxon>
        <taxon>Actinomycetota</taxon>
        <taxon>Actinomycetes</taxon>
        <taxon>Kitasatosporales</taxon>
        <taxon>Streptomycetaceae</taxon>
        <taxon>Streptomyces</taxon>
    </lineage>
</organism>
<dbReference type="PANTHER" id="PTHR11995">
    <property type="entry name" value="NADH DEHYDROGENASE"/>
    <property type="match status" value="1"/>
</dbReference>
<evidence type="ECO:0000256" key="14">
    <source>
        <dbReference type="HAMAP-Rule" id="MF_01356"/>
    </source>
</evidence>
<evidence type="ECO:0000256" key="6">
    <source>
        <dbReference type="ARBA" id="ARBA00022723"/>
    </source>
</evidence>
<evidence type="ECO:0000256" key="2">
    <source>
        <dbReference type="ARBA" id="ARBA00022448"/>
    </source>
</evidence>
<comment type="cofactor">
    <cofactor evidence="14">
        <name>[4Fe-4S] cluster</name>
        <dbReference type="ChEBI" id="CHEBI:49883"/>
    </cofactor>
    <text evidence="14">Binds 1 [4Fe-4S] cluster.</text>
</comment>
<comment type="subcellular location">
    <subcellularLocation>
        <location evidence="14">Cell membrane</location>
        <topology evidence="14">Peripheral membrane protein</topology>
        <orientation evidence="14">Cytoplasmic side</orientation>
    </subcellularLocation>
</comment>
<feature type="transmembrane region" description="Helical" evidence="17">
    <location>
        <begin position="42"/>
        <end position="61"/>
    </location>
</feature>
<keyword evidence="4 14" id="KW-0004">4Fe-4S</keyword>
<keyword evidence="5 14" id="KW-0874">Quinone</keyword>
<dbReference type="STRING" id="146923.Spa2297_19450"/>
<feature type="compositionally biased region" description="Gly residues" evidence="16">
    <location>
        <begin position="199"/>
        <end position="209"/>
    </location>
</feature>
<evidence type="ECO:0000256" key="4">
    <source>
        <dbReference type="ARBA" id="ARBA00022485"/>
    </source>
</evidence>
<feature type="compositionally biased region" description="Low complexity" evidence="16">
    <location>
        <begin position="210"/>
        <end position="226"/>
    </location>
</feature>
<keyword evidence="3 14" id="KW-1003">Cell membrane</keyword>
<feature type="binding site" evidence="14">
    <location>
        <position position="53"/>
    </location>
    <ligand>
        <name>[4Fe-4S] cluster</name>
        <dbReference type="ChEBI" id="CHEBI:49883"/>
    </ligand>
</feature>
<dbReference type="EMBL" id="QQBH01000042">
    <property type="protein sequence ID" value="RDD84451.1"/>
    <property type="molecule type" value="Genomic_DNA"/>
</dbReference>
<keyword evidence="7 14" id="KW-1278">Translocase</keyword>
<feature type="binding site" evidence="14">
    <location>
        <position position="149"/>
    </location>
    <ligand>
        <name>[4Fe-4S] cluster</name>
        <dbReference type="ChEBI" id="CHEBI:49883"/>
    </ligand>
</feature>
<keyword evidence="10 14" id="KW-0520">NAD</keyword>